<dbReference type="GO" id="GO:0000155">
    <property type="term" value="F:phosphorelay sensor kinase activity"/>
    <property type="evidence" value="ECO:0007669"/>
    <property type="project" value="InterPro"/>
</dbReference>
<feature type="domain" description="Signal transduction histidine kinase subgroup 3 dimerisation and phosphoacceptor" evidence="5">
    <location>
        <begin position="199"/>
        <end position="255"/>
    </location>
</feature>
<evidence type="ECO:0000256" key="4">
    <source>
        <dbReference type="SAM" id="Phobius"/>
    </source>
</evidence>
<feature type="transmembrane region" description="Helical" evidence="4">
    <location>
        <begin position="30"/>
        <end position="48"/>
    </location>
</feature>
<feature type="transmembrane region" description="Helical" evidence="4">
    <location>
        <begin position="55"/>
        <end position="75"/>
    </location>
</feature>
<organism evidence="6 7">
    <name type="scientific">Bifidobacterium cebidarum</name>
    <dbReference type="NCBI Taxonomy" id="2650773"/>
    <lineage>
        <taxon>Bacteria</taxon>
        <taxon>Bacillati</taxon>
        <taxon>Actinomycetota</taxon>
        <taxon>Actinomycetes</taxon>
        <taxon>Bifidobacteriales</taxon>
        <taxon>Bifidobacteriaceae</taxon>
        <taxon>Bifidobacterium</taxon>
    </lineage>
</organism>
<evidence type="ECO:0000313" key="7">
    <source>
        <dbReference type="Proteomes" id="UP000468413"/>
    </source>
</evidence>
<dbReference type="Proteomes" id="UP000468413">
    <property type="component" value="Unassembled WGS sequence"/>
</dbReference>
<keyword evidence="2 6" id="KW-0418">Kinase</keyword>
<dbReference type="GO" id="GO:0046983">
    <property type="term" value="F:protein dimerization activity"/>
    <property type="evidence" value="ECO:0007669"/>
    <property type="project" value="InterPro"/>
</dbReference>
<keyword evidence="3" id="KW-0902">Two-component regulatory system</keyword>
<evidence type="ECO:0000256" key="1">
    <source>
        <dbReference type="ARBA" id="ARBA00022679"/>
    </source>
</evidence>
<dbReference type="RefSeq" id="WP_193316130.1">
    <property type="nucleotide sequence ID" value="NZ_WBVS01000001.1"/>
</dbReference>
<dbReference type="GO" id="GO:0016020">
    <property type="term" value="C:membrane"/>
    <property type="evidence" value="ECO:0007669"/>
    <property type="project" value="InterPro"/>
</dbReference>
<dbReference type="InterPro" id="IPR036890">
    <property type="entry name" value="HATPase_C_sf"/>
</dbReference>
<dbReference type="InterPro" id="IPR050482">
    <property type="entry name" value="Sensor_HK_TwoCompSys"/>
</dbReference>
<accession>A0A6I1GCD1</accession>
<dbReference type="InterPro" id="IPR011712">
    <property type="entry name" value="Sig_transdc_His_kin_sub3_dim/P"/>
</dbReference>
<evidence type="ECO:0000256" key="2">
    <source>
        <dbReference type="ARBA" id="ARBA00022777"/>
    </source>
</evidence>
<comment type="caution">
    <text evidence="6">The sequence shown here is derived from an EMBL/GenBank/DDBJ whole genome shotgun (WGS) entry which is preliminary data.</text>
</comment>
<dbReference type="EMBL" id="WBVS01000001">
    <property type="protein sequence ID" value="KAB7789280.1"/>
    <property type="molecule type" value="Genomic_DNA"/>
</dbReference>
<dbReference type="PANTHER" id="PTHR24421">
    <property type="entry name" value="NITRATE/NITRITE SENSOR PROTEIN NARX-RELATED"/>
    <property type="match status" value="1"/>
</dbReference>
<sequence>MTNTTLPSPSTHRPQTEWRNIGTVLRNHPAITAIAVLNCVLTIVEMAANHPNDMTSWVIFVLQLTLSAGIVMVPLPLCVTLLASCVVASLLPGSPSFCAMLAFPTLGLMAYLAPPAWACAAAVILSLAPTGTGLSLSFGGNGNGDVNISGFTVNVVAYLIAVGIGFSLRRRADARRERERLAAYEQSQRELEHVRHNQHLAKALHDSVTQELSSVSMLAWQWQQNSEADSEVREAMGIMYRNAQSALDHVHEVIDLIGNDSATSPAINSDEVQNDVSATLDKRSQDKPVEFLDAMRTLVDTEQQAISQLGFQGSSVVRGTALILDAQTHDVAFDLVREVYANIIRHALPGVDEYMVAVTVTGNKLTITQTNTVTAKPSSSGNGNGEVTHPLAGMRHGRGLEAHRAAVQRLGGVLRTRCNDGEWFLRAELPLAR</sequence>
<keyword evidence="1" id="KW-0808">Transferase</keyword>
<evidence type="ECO:0000256" key="3">
    <source>
        <dbReference type="ARBA" id="ARBA00023012"/>
    </source>
</evidence>
<feature type="transmembrane region" description="Helical" evidence="4">
    <location>
        <begin position="148"/>
        <end position="168"/>
    </location>
</feature>
<keyword evidence="4" id="KW-0472">Membrane</keyword>
<protein>
    <submittedName>
        <fullName evidence="6">Two-component sensor histidine kinase</fullName>
    </submittedName>
</protein>
<reference evidence="6 7" key="1">
    <citation type="submission" date="2019-09" db="EMBL/GenBank/DDBJ databases">
        <title>Characterization of the phylogenetic diversity of two novel species belonging to the genus Bifidobacterium: Bifidobacterium cebidarum sp. nov. and Bifidobacterium leontopitheci sp. nov.</title>
        <authorList>
            <person name="Lugli G.A."/>
            <person name="Duranti S."/>
            <person name="Milani C."/>
            <person name="Turroni F."/>
            <person name="Ventura M."/>
        </authorList>
    </citation>
    <scope>NUCLEOTIDE SEQUENCE [LARGE SCALE GENOMIC DNA]</scope>
    <source>
        <strain evidence="6 7">LMG 31469</strain>
    </source>
</reference>
<dbReference type="Pfam" id="PF07730">
    <property type="entry name" value="HisKA_3"/>
    <property type="match status" value="1"/>
</dbReference>
<name>A0A6I1GCD1_9BIFI</name>
<dbReference type="Gene3D" id="3.30.565.10">
    <property type="entry name" value="Histidine kinase-like ATPase, C-terminal domain"/>
    <property type="match status" value="1"/>
</dbReference>
<gene>
    <name evidence="6" type="ORF">F7D08_0232</name>
</gene>
<dbReference type="AlphaFoldDB" id="A0A6I1GCD1"/>
<evidence type="ECO:0000313" key="6">
    <source>
        <dbReference type="EMBL" id="KAB7789280.1"/>
    </source>
</evidence>
<keyword evidence="4" id="KW-0812">Transmembrane</keyword>
<evidence type="ECO:0000259" key="5">
    <source>
        <dbReference type="Pfam" id="PF07730"/>
    </source>
</evidence>
<keyword evidence="7" id="KW-1185">Reference proteome</keyword>
<keyword evidence="4" id="KW-1133">Transmembrane helix</keyword>
<feature type="transmembrane region" description="Helical" evidence="4">
    <location>
        <begin position="110"/>
        <end position="128"/>
    </location>
</feature>
<feature type="transmembrane region" description="Helical" evidence="4">
    <location>
        <begin position="81"/>
        <end position="103"/>
    </location>
</feature>
<proteinExistence type="predicted"/>